<dbReference type="PRINTS" id="PR00391">
    <property type="entry name" value="PITRANSFER"/>
</dbReference>
<dbReference type="PANTHER" id="PTHR10658:SF11">
    <property type="entry name" value="VIBRATOR, ISOFORM B"/>
    <property type="match status" value="1"/>
</dbReference>
<evidence type="ECO:0000259" key="1">
    <source>
        <dbReference type="Pfam" id="PF02121"/>
    </source>
</evidence>
<protein>
    <recommendedName>
        <fullName evidence="1">Phosphatidylinositol transfer protein N-terminal domain-containing protein</fullName>
    </recommendedName>
</protein>
<proteinExistence type="predicted"/>
<dbReference type="GO" id="GO:0071944">
    <property type="term" value="C:cell periphery"/>
    <property type="evidence" value="ECO:0007669"/>
    <property type="project" value="UniProtKB-ARBA"/>
</dbReference>
<evidence type="ECO:0000313" key="3">
    <source>
        <dbReference type="Proteomes" id="UP000466442"/>
    </source>
</evidence>
<dbReference type="InterPro" id="IPR001666">
    <property type="entry name" value="PI_transfer"/>
</dbReference>
<dbReference type="GO" id="GO:0008525">
    <property type="term" value="F:phosphatidylcholine transporter activity"/>
    <property type="evidence" value="ECO:0007669"/>
    <property type="project" value="TreeGrafter"/>
</dbReference>
<feature type="domain" description="Phosphatidylinositol transfer protein N-terminal" evidence="1">
    <location>
        <begin position="1"/>
        <end position="252"/>
    </location>
</feature>
<name>A0A6A4K5V1_APOLU</name>
<sequence>MLIKEYRIPLPLTVEEYQIGQLYSVAEASKNETGAGEGVEVLKNEPFHNVPLLGGKYSTGQYTYKIYHLKRKVPTLVKLMAPKGALELHEEAWNAYPFCRTVVTNPTYMKKDFTVIFDSLHVPDSGDSYNVMELPQQILDQREIVKIDIANDPIMPGDYQARYDPTKVVSNNKRLPLEGTNWQERMRPVMTCYKYLSIEFKWFGLQSRIEAYMHKMARRVLTLFHRQVTSTMDDWIGKTMRDIRELEAKTKEELDTQRKTGAFRGMADMNM</sequence>
<gene>
    <name evidence="2" type="ORF">GE061_013421</name>
</gene>
<organism evidence="2 3">
    <name type="scientific">Apolygus lucorum</name>
    <name type="common">Small green plant bug</name>
    <name type="synonym">Lygocoris lucorum</name>
    <dbReference type="NCBI Taxonomy" id="248454"/>
    <lineage>
        <taxon>Eukaryota</taxon>
        <taxon>Metazoa</taxon>
        <taxon>Ecdysozoa</taxon>
        <taxon>Arthropoda</taxon>
        <taxon>Hexapoda</taxon>
        <taxon>Insecta</taxon>
        <taxon>Pterygota</taxon>
        <taxon>Neoptera</taxon>
        <taxon>Paraneoptera</taxon>
        <taxon>Hemiptera</taxon>
        <taxon>Heteroptera</taxon>
        <taxon>Panheteroptera</taxon>
        <taxon>Cimicomorpha</taxon>
        <taxon>Miridae</taxon>
        <taxon>Mirini</taxon>
        <taxon>Apolygus</taxon>
    </lineage>
</organism>
<dbReference type="InterPro" id="IPR023393">
    <property type="entry name" value="START-like_dom_sf"/>
</dbReference>
<evidence type="ECO:0000313" key="2">
    <source>
        <dbReference type="EMBL" id="KAF6210317.1"/>
    </source>
</evidence>
<keyword evidence="3" id="KW-1185">Reference proteome</keyword>
<dbReference type="GO" id="GO:0008526">
    <property type="term" value="F:phosphatidylinositol transfer activity"/>
    <property type="evidence" value="ECO:0007669"/>
    <property type="project" value="TreeGrafter"/>
</dbReference>
<dbReference type="FunFam" id="3.30.530.20:FF:000028">
    <property type="entry name" value="Phosphatidylinositol transfer protein 5"/>
    <property type="match status" value="1"/>
</dbReference>
<accession>A0A6A4K5V1</accession>
<dbReference type="Proteomes" id="UP000466442">
    <property type="component" value="Linkage Group LG5"/>
</dbReference>
<dbReference type="Pfam" id="PF02121">
    <property type="entry name" value="IP_trans"/>
    <property type="match status" value="1"/>
</dbReference>
<comment type="caution">
    <text evidence="2">The sequence shown here is derived from an EMBL/GenBank/DDBJ whole genome shotgun (WGS) entry which is preliminary data.</text>
</comment>
<dbReference type="OrthoDB" id="18453at2759"/>
<dbReference type="InterPro" id="IPR055261">
    <property type="entry name" value="PI_transfer_N"/>
</dbReference>
<dbReference type="SUPFAM" id="SSF55961">
    <property type="entry name" value="Bet v1-like"/>
    <property type="match status" value="1"/>
</dbReference>
<reference evidence="2" key="1">
    <citation type="journal article" date="2021" name="Mol. Ecol. Resour.">
        <title>Apolygus lucorum genome provides insights into omnivorousness and mesophyll feeding.</title>
        <authorList>
            <person name="Liu Y."/>
            <person name="Liu H."/>
            <person name="Wang H."/>
            <person name="Huang T."/>
            <person name="Liu B."/>
            <person name="Yang B."/>
            <person name="Yin L."/>
            <person name="Li B."/>
            <person name="Zhang Y."/>
            <person name="Zhang S."/>
            <person name="Jiang F."/>
            <person name="Zhang X."/>
            <person name="Ren Y."/>
            <person name="Wang B."/>
            <person name="Wang S."/>
            <person name="Lu Y."/>
            <person name="Wu K."/>
            <person name="Fan W."/>
            <person name="Wang G."/>
        </authorList>
    </citation>
    <scope>NUCLEOTIDE SEQUENCE</scope>
    <source>
        <strain evidence="2">12Hb</strain>
    </source>
</reference>
<dbReference type="GO" id="GO:0035091">
    <property type="term" value="F:phosphatidylinositol binding"/>
    <property type="evidence" value="ECO:0007669"/>
    <property type="project" value="TreeGrafter"/>
</dbReference>
<dbReference type="EMBL" id="WIXP02000005">
    <property type="protein sequence ID" value="KAF6210317.1"/>
    <property type="molecule type" value="Genomic_DNA"/>
</dbReference>
<dbReference type="Gene3D" id="3.30.530.20">
    <property type="match status" value="1"/>
</dbReference>
<dbReference type="GO" id="GO:0005737">
    <property type="term" value="C:cytoplasm"/>
    <property type="evidence" value="ECO:0007669"/>
    <property type="project" value="TreeGrafter"/>
</dbReference>
<dbReference type="AlphaFoldDB" id="A0A6A4K5V1"/>
<dbReference type="PANTHER" id="PTHR10658">
    <property type="entry name" value="PHOSPHATIDYLINOSITOL TRANSFER PROTEIN"/>
    <property type="match status" value="1"/>
</dbReference>
<dbReference type="GO" id="GO:0031210">
    <property type="term" value="F:phosphatidylcholine binding"/>
    <property type="evidence" value="ECO:0007669"/>
    <property type="project" value="TreeGrafter"/>
</dbReference>